<dbReference type="SUPFAM" id="SSF54999">
    <property type="entry name" value="Ribosomal protein S10"/>
    <property type="match status" value="1"/>
</dbReference>
<comment type="subunit">
    <text evidence="4">Part of the 30S ribosomal subunit.</text>
</comment>
<gene>
    <name evidence="4" type="primary">rpsJ</name>
    <name evidence="7" type="ORF">US53_C0019G0002</name>
</gene>
<evidence type="ECO:0000313" key="7">
    <source>
        <dbReference type="EMBL" id="KKQ37374.1"/>
    </source>
</evidence>
<comment type="function">
    <text evidence="4">Involved in the binding of tRNA to the ribosomes.</text>
</comment>
<dbReference type="InterPro" id="IPR036838">
    <property type="entry name" value="Ribosomal_uS10_dom_sf"/>
</dbReference>
<comment type="similarity">
    <text evidence="1 4">Belongs to the universal ribosomal protein uS10 family.</text>
</comment>
<feature type="transmembrane region" description="Helical" evidence="5">
    <location>
        <begin position="20"/>
        <end position="38"/>
    </location>
</feature>
<dbReference type="InterPro" id="IPR001848">
    <property type="entry name" value="Ribosomal_uS10"/>
</dbReference>
<dbReference type="Pfam" id="PF00338">
    <property type="entry name" value="Ribosomal_S10"/>
    <property type="match status" value="1"/>
</dbReference>
<evidence type="ECO:0000256" key="1">
    <source>
        <dbReference type="ARBA" id="ARBA00007102"/>
    </source>
</evidence>
<dbReference type="GO" id="GO:0000049">
    <property type="term" value="F:tRNA binding"/>
    <property type="evidence" value="ECO:0007669"/>
    <property type="project" value="UniProtKB-UniRule"/>
</dbReference>
<dbReference type="GO" id="GO:0005840">
    <property type="term" value="C:ribosome"/>
    <property type="evidence" value="ECO:0007669"/>
    <property type="project" value="UniProtKB-KW"/>
</dbReference>
<evidence type="ECO:0000259" key="6">
    <source>
        <dbReference type="SMART" id="SM01403"/>
    </source>
</evidence>
<evidence type="ECO:0000256" key="3">
    <source>
        <dbReference type="ARBA" id="ARBA00023274"/>
    </source>
</evidence>
<evidence type="ECO:0000313" key="8">
    <source>
        <dbReference type="Proteomes" id="UP000034591"/>
    </source>
</evidence>
<dbReference type="AlphaFoldDB" id="A0A0G0JKV3"/>
<dbReference type="GO" id="GO:1990904">
    <property type="term" value="C:ribonucleoprotein complex"/>
    <property type="evidence" value="ECO:0007669"/>
    <property type="project" value="UniProtKB-KW"/>
</dbReference>
<keyword evidence="2 4" id="KW-0689">Ribosomal protein</keyword>
<dbReference type="HAMAP" id="MF_00508">
    <property type="entry name" value="Ribosomal_uS10"/>
    <property type="match status" value="1"/>
</dbReference>
<dbReference type="NCBIfam" id="TIGR01049">
    <property type="entry name" value="rpsJ_bact"/>
    <property type="match status" value="1"/>
</dbReference>
<dbReference type="PATRIC" id="fig|1618545.3.peg.285"/>
<keyword evidence="5" id="KW-1133">Transmembrane helix</keyword>
<dbReference type="PANTHER" id="PTHR11700">
    <property type="entry name" value="30S RIBOSOMAL PROTEIN S10 FAMILY MEMBER"/>
    <property type="match status" value="1"/>
</dbReference>
<evidence type="ECO:0000256" key="2">
    <source>
        <dbReference type="ARBA" id="ARBA00022980"/>
    </source>
</evidence>
<dbReference type="InterPro" id="IPR027486">
    <property type="entry name" value="Ribosomal_uS10_dom"/>
</dbReference>
<keyword evidence="5" id="KW-0472">Membrane</keyword>
<dbReference type="NCBIfam" id="NF001861">
    <property type="entry name" value="PRK00596.1"/>
    <property type="match status" value="1"/>
</dbReference>
<protein>
    <recommendedName>
        <fullName evidence="4">Small ribosomal subunit protein uS10</fullName>
    </recommendedName>
</protein>
<reference evidence="7 8" key="1">
    <citation type="journal article" date="2015" name="Nature">
        <title>rRNA introns, odd ribosomes, and small enigmatic genomes across a large radiation of phyla.</title>
        <authorList>
            <person name="Brown C.T."/>
            <person name="Hug L.A."/>
            <person name="Thomas B.C."/>
            <person name="Sharon I."/>
            <person name="Castelle C.J."/>
            <person name="Singh A."/>
            <person name="Wilkins M.J."/>
            <person name="Williams K.H."/>
            <person name="Banfield J.F."/>
        </authorList>
    </citation>
    <scope>NUCLEOTIDE SEQUENCE [LARGE SCALE GENOMIC DNA]</scope>
</reference>
<evidence type="ECO:0000256" key="4">
    <source>
        <dbReference type="HAMAP-Rule" id="MF_00508"/>
    </source>
</evidence>
<dbReference type="GO" id="GO:0006412">
    <property type="term" value="P:translation"/>
    <property type="evidence" value="ECO:0007669"/>
    <property type="project" value="UniProtKB-UniRule"/>
</dbReference>
<dbReference type="SMART" id="SM01403">
    <property type="entry name" value="Ribosomal_S10"/>
    <property type="match status" value="1"/>
</dbReference>
<dbReference type="GO" id="GO:0003735">
    <property type="term" value="F:structural constituent of ribosome"/>
    <property type="evidence" value="ECO:0007669"/>
    <property type="project" value="InterPro"/>
</dbReference>
<dbReference type="STRING" id="1618545.US53_C0019G0002"/>
<evidence type="ECO:0000256" key="5">
    <source>
        <dbReference type="SAM" id="Phobius"/>
    </source>
</evidence>
<keyword evidence="3 4" id="KW-0687">Ribonucleoprotein</keyword>
<name>A0A0G0JKV3_9BACT</name>
<dbReference type="Gene3D" id="3.30.70.600">
    <property type="entry name" value="Ribosomal protein S10 domain"/>
    <property type="match status" value="1"/>
</dbReference>
<dbReference type="EMBL" id="LBTI01000019">
    <property type="protein sequence ID" value="KKQ37374.1"/>
    <property type="molecule type" value="Genomic_DNA"/>
</dbReference>
<accession>A0A0G0JKV3</accession>
<dbReference type="Proteomes" id="UP000034591">
    <property type="component" value="Unassembled WGS sequence"/>
</dbReference>
<keyword evidence="5" id="KW-0812">Transmembrane</keyword>
<proteinExistence type="inferred from homology"/>
<feature type="domain" description="Small ribosomal subunit protein uS10" evidence="6">
    <location>
        <begin position="39"/>
        <end position="134"/>
    </location>
</feature>
<comment type="caution">
    <text evidence="7">The sequence shown here is derived from an EMBL/GenBank/DDBJ whole genome shotgun (WGS) entry which is preliminary data.</text>
</comment>
<dbReference type="PRINTS" id="PR00971">
    <property type="entry name" value="RIBOSOMALS10"/>
</dbReference>
<organism evidence="7 8">
    <name type="scientific">Candidatus Woesebacteria bacterium GW2011_GWA1_37_7</name>
    <dbReference type="NCBI Taxonomy" id="1618545"/>
    <lineage>
        <taxon>Bacteria</taxon>
        <taxon>Candidatus Woeseibacteriota</taxon>
    </lineage>
</organism>
<sequence length="135" mass="14966">MPGSLPKLLLKCFNIKPQSWGFFSVCTLTCIMASLARLRVKLKSYDHRVIDEAALKILDTAMATGAKIRGPIPLPIKRTLIPVVPSTSRGIKNAQEHFEILVYKRLIDILEPSPRTIDSLSNLDLPAGVSIEIKM</sequence>